<evidence type="ECO:0000313" key="3">
    <source>
        <dbReference type="Proteomes" id="UP000051749"/>
    </source>
</evidence>
<dbReference type="EMBL" id="FOGK01000005">
    <property type="protein sequence ID" value="SER36213.1"/>
    <property type="molecule type" value="Genomic_DNA"/>
</dbReference>
<comment type="caution">
    <text evidence="1">The sequence shown here is derived from an EMBL/GenBank/DDBJ whole genome shotgun (WGS) entry which is preliminary data.</text>
</comment>
<accession>A0A0R2K8Z1</accession>
<evidence type="ECO:0000313" key="2">
    <source>
        <dbReference type="EMBL" id="SER36213.1"/>
    </source>
</evidence>
<dbReference type="AlphaFoldDB" id="A0A0R2K8Z1"/>
<proteinExistence type="predicted"/>
<dbReference type="Proteomes" id="UP000182818">
    <property type="component" value="Unassembled WGS sequence"/>
</dbReference>
<organism evidence="1 3">
    <name type="scientific">Pediococcus ethanolidurans</name>
    <dbReference type="NCBI Taxonomy" id="319653"/>
    <lineage>
        <taxon>Bacteria</taxon>
        <taxon>Bacillati</taxon>
        <taxon>Bacillota</taxon>
        <taxon>Bacilli</taxon>
        <taxon>Lactobacillales</taxon>
        <taxon>Lactobacillaceae</taxon>
        <taxon>Pediococcus</taxon>
    </lineage>
</organism>
<dbReference type="EMBL" id="JQBY01000004">
    <property type="protein sequence ID" value="KRN83098.1"/>
    <property type="molecule type" value="Genomic_DNA"/>
</dbReference>
<reference evidence="2 4" key="2">
    <citation type="submission" date="2016-10" db="EMBL/GenBank/DDBJ databases">
        <authorList>
            <person name="Varghese N."/>
            <person name="Submissions S."/>
        </authorList>
    </citation>
    <scope>NUCLEOTIDE SEQUENCE [LARGE SCALE GENOMIC DNA]</scope>
    <source>
        <strain evidence="2 4">CGMCC 1.3889</strain>
    </source>
</reference>
<dbReference type="Proteomes" id="UP000051749">
    <property type="component" value="Unassembled WGS sequence"/>
</dbReference>
<reference evidence="1 3" key="1">
    <citation type="journal article" date="2015" name="Genome Announc.">
        <title>Expanding the biotechnology potential of lactobacilli through comparative genomics of 213 strains and associated genera.</title>
        <authorList>
            <person name="Sun Z."/>
            <person name="Harris H.M."/>
            <person name="McCann A."/>
            <person name="Guo C."/>
            <person name="Argimon S."/>
            <person name="Zhang W."/>
            <person name="Yang X."/>
            <person name="Jeffery I.B."/>
            <person name="Cooney J.C."/>
            <person name="Kagawa T.F."/>
            <person name="Liu W."/>
            <person name="Song Y."/>
            <person name="Salvetti E."/>
            <person name="Wrobel A."/>
            <person name="Rasinkangas P."/>
            <person name="Parkhill J."/>
            <person name="Rea M.C."/>
            <person name="O'Sullivan O."/>
            <person name="Ritari J."/>
            <person name="Douillard F.P."/>
            <person name="Paul Ross R."/>
            <person name="Yang R."/>
            <person name="Briner A.E."/>
            <person name="Felis G.E."/>
            <person name="de Vos W.M."/>
            <person name="Barrangou R."/>
            <person name="Klaenhammer T.R."/>
            <person name="Caufield P.W."/>
            <person name="Cui Y."/>
            <person name="Zhang H."/>
            <person name="O'Toole P.W."/>
        </authorList>
    </citation>
    <scope>NUCLEOTIDE SEQUENCE [LARGE SCALE GENOMIC DNA]</scope>
    <source>
        <strain evidence="1 3">DSM 22301</strain>
    </source>
</reference>
<dbReference type="PATRIC" id="fig|319653.3.peg.1562"/>
<dbReference type="OrthoDB" id="2246638at2"/>
<gene>
    <name evidence="1" type="ORF">IV87_GL001536</name>
    <name evidence="2" type="ORF">SAMN04487973_10550</name>
</gene>
<sequence>MLYQYPTLAKINETGHAIQVNEDSVIQSLPNMSGIDYFVKSKKQHDYYVFIDRGEQGGAVIHTDNYSDLGFFLIETPLSDFDLDINPETSLVEMYDGAGVVTDFSDAVEKDEIKKMLTEYQNASDDELAASDVYKELDKYVSRYLELDETTEKHVNLSIIRVAILSISQDETTKQ</sequence>
<evidence type="ECO:0000313" key="4">
    <source>
        <dbReference type="Proteomes" id="UP000182818"/>
    </source>
</evidence>
<dbReference type="RefSeq" id="WP_057805330.1">
    <property type="nucleotide sequence ID" value="NZ_BJYP01000020.1"/>
</dbReference>
<name>A0A0R2K8Z1_9LACO</name>
<evidence type="ECO:0000313" key="1">
    <source>
        <dbReference type="EMBL" id="KRN83098.1"/>
    </source>
</evidence>
<keyword evidence="4" id="KW-1185">Reference proteome</keyword>
<protein>
    <submittedName>
        <fullName evidence="1">Uncharacterized protein</fullName>
    </submittedName>
</protein>
<dbReference type="GeneID" id="76042977"/>